<dbReference type="Gene3D" id="1.20.140.10">
    <property type="entry name" value="Butyryl-CoA Dehydrogenase, subunit A, domain 3"/>
    <property type="match status" value="2"/>
</dbReference>
<dbReference type="InterPro" id="IPR009100">
    <property type="entry name" value="AcylCoA_DH/oxidase_NM_dom_sf"/>
</dbReference>
<dbReference type="GO" id="GO:0050660">
    <property type="term" value="F:flavin adenine dinucleotide binding"/>
    <property type="evidence" value="ECO:0007669"/>
    <property type="project" value="InterPro"/>
</dbReference>
<evidence type="ECO:0000256" key="4">
    <source>
        <dbReference type="ARBA" id="ARBA00022630"/>
    </source>
</evidence>
<gene>
    <name evidence="14" type="ORF">TR162807</name>
</gene>
<dbReference type="Pfam" id="PF00441">
    <property type="entry name" value="Acyl-CoA_dh_1"/>
    <property type="match status" value="1"/>
</dbReference>
<keyword evidence="6" id="KW-0809">Transit peptide</keyword>
<evidence type="ECO:0000256" key="1">
    <source>
        <dbReference type="ARBA" id="ARBA00001974"/>
    </source>
</evidence>
<evidence type="ECO:0000256" key="3">
    <source>
        <dbReference type="ARBA" id="ARBA00009347"/>
    </source>
</evidence>
<dbReference type="PANTHER" id="PTHR43884:SF9">
    <property type="entry name" value="COMPLEX I ASSEMBLY FACTOR ACAD9, MITOCHONDRIAL"/>
    <property type="match status" value="1"/>
</dbReference>
<keyword evidence="4 9" id="KW-0285">Flavoprotein</keyword>
<evidence type="ECO:0000259" key="10">
    <source>
        <dbReference type="Pfam" id="PF00441"/>
    </source>
</evidence>
<name>A0A0X3NMP7_SCHSO</name>
<feature type="domain" description="Acyl-CoA dehydrogenase/oxidase C-terminal" evidence="10">
    <location>
        <begin position="330"/>
        <end position="477"/>
    </location>
</feature>
<keyword evidence="8" id="KW-0496">Mitochondrion</keyword>
<evidence type="ECO:0000313" key="14">
    <source>
        <dbReference type="EMBL" id="JAP40935.1"/>
    </source>
</evidence>
<dbReference type="InterPro" id="IPR006091">
    <property type="entry name" value="Acyl-CoA_Oxase/DH_mid-dom"/>
</dbReference>
<comment type="subcellular location">
    <subcellularLocation>
        <location evidence="2">Mitochondrion</location>
    </subcellularLocation>
</comment>
<dbReference type="InterPro" id="IPR036250">
    <property type="entry name" value="AcylCo_DH-like_C"/>
</dbReference>
<dbReference type="FunFam" id="1.10.540.10:FF:000001">
    <property type="entry name" value="Very long-chain-specific acyl-CoA dehydrogenase, mitochondrial"/>
    <property type="match status" value="1"/>
</dbReference>
<organism evidence="14">
    <name type="scientific">Schistocephalus solidus</name>
    <name type="common">Tapeworm</name>
    <dbReference type="NCBI Taxonomy" id="70667"/>
    <lineage>
        <taxon>Eukaryota</taxon>
        <taxon>Metazoa</taxon>
        <taxon>Spiralia</taxon>
        <taxon>Lophotrochozoa</taxon>
        <taxon>Platyhelminthes</taxon>
        <taxon>Cestoda</taxon>
        <taxon>Eucestoda</taxon>
        <taxon>Diphyllobothriidea</taxon>
        <taxon>Diphyllobothriidae</taxon>
        <taxon>Schistocephalus</taxon>
    </lineage>
</organism>
<evidence type="ECO:0000256" key="5">
    <source>
        <dbReference type="ARBA" id="ARBA00022827"/>
    </source>
</evidence>
<comment type="cofactor">
    <cofactor evidence="1 9">
        <name>FAD</name>
        <dbReference type="ChEBI" id="CHEBI:57692"/>
    </cofactor>
</comment>
<reference evidence="14" key="1">
    <citation type="submission" date="2016-01" db="EMBL/GenBank/DDBJ databases">
        <title>Reference transcriptome for the parasite Schistocephalus solidus: insights into the molecular evolution of parasitism.</title>
        <authorList>
            <person name="Hebert F.O."/>
            <person name="Grambauer S."/>
            <person name="Barber I."/>
            <person name="Landry C.R."/>
            <person name="Aubin-Horth N."/>
        </authorList>
    </citation>
    <scope>NUCLEOTIDE SEQUENCE</scope>
</reference>
<feature type="domain" description="Acyl-CoA oxidase/dehydrogenase middle" evidence="11">
    <location>
        <begin position="216"/>
        <end position="317"/>
    </location>
</feature>
<dbReference type="Gene3D" id="2.40.110.10">
    <property type="entry name" value="Butyryl-CoA Dehydrogenase, subunit A, domain 2"/>
    <property type="match status" value="1"/>
</dbReference>
<feature type="domain" description="ACAD9/ACADV-like C-terminal" evidence="13">
    <location>
        <begin position="546"/>
        <end position="647"/>
    </location>
</feature>
<evidence type="ECO:0000259" key="13">
    <source>
        <dbReference type="Pfam" id="PF21343"/>
    </source>
</evidence>
<dbReference type="Gene3D" id="1.10.540.10">
    <property type="entry name" value="Acyl-CoA dehydrogenase/oxidase, N-terminal domain"/>
    <property type="match status" value="1"/>
</dbReference>
<keyword evidence="7 9" id="KW-0560">Oxidoreductase</keyword>
<sequence>MMMRRLTDFAGRRCACGFPRTGRRFFAASGGAVATPEQKSLPDDESQVSPTLKKYFNKTRIAMQMPMMTREYAVSNAALIPSFFLGRLQLELLEYPELSTKENVSNVNAMFEHVEDFVSSLDSAQIDLQGRISDPVLRSCGEIGLFGQRVDSSFNGLGLNALESTRIAEAMGLNASLFATLTAHEALGMKAIQLAGTEEQKRKYLPALATGEKIAAFCLAEASSGSDPQPIQSRAVLSPDGRSYFLNGRKSWVTNGSRADVYTVFALTTVKNDKGEQEDRVTPFIVERTFGGVNPQSPAPKLGLRGLDLVDVVFSNVKVPVENVLGDADSGLQLATRVAASDRYLVGGLCVGLLRNVVDAMVEHCQMRHRFGHSIAQFGMVQERLVRSAAHLYALESMTYLVAGMVTAQPERDLRIESSAVKLFASGTTKFVLNECMALSGALGLTNELPIERYLRDAYVLDSFMGPIDLLRLYIAGASLSYAGKDMQEFVRKARKPVANIRYLLPKVFMKDVRLLLSAPAVGATSIRENERGTRVSLRVRDHLHPNLAHHANRLSRIIYHTHEATRQAFILHGPTVIENQLVLKLLADLAVDLFAVTACLSRASRAKSIGLRYHDHELELTSAFVLEAFSRMEKALADYKQKGNLSKRISAVMFKENGYAAVHPLSRVW</sequence>
<dbReference type="GO" id="GO:0003995">
    <property type="term" value="F:acyl-CoA dehydrogenase activity"/>
    <property type="evidence" value="ECO:0007669"/>
    <property type="project" value="TreeGrafter"/>
</dbReference>
<dbReference type="PANTHER" id="PTHR43884">
    <property type="entry name" value="ACYL-COA DEHYDROGENASE"/>
    <property type="match status" value="1"/>
</dbReference>
<evidence type="ECO:0000259" key="11">
    <source>
        <dbReference type="Pfam" id="PF02770"/>
    </source>
</evidence>
<dbReference type="InterPro" id="IPR046373">
    <property type="entry name" value="Acyl-CoA_Oxase/DH_mid-dom_sf"/>
</dbReference>
<comment type="similarity">
    <text evidence="3 9">Belongs to the acyl-CoA dehydrogenase family.</text>
</comment>
<evidence type="ECO:0000256" key="8">
    <source>
        <dbReference type="ARBA" id="ARBA00023128"/>
    </source>
</evidence>
<proteinExistence type="inferred from homology"/>
<evidence type="ECO:0000256" key="7">
    <source>
        <dbReference type="ARBA" id="ARBA00023002"/>
    </source>
</evidence>
<dbReference type="SUPFAM" id="SSF56645">
    <property type="entry name" value="Acyl-CoA dehydrogenase NM domain-like"/>
    <property type="match status" value="1"/>
</dbReference>
<evidence type="ECO:0000256" key="2">
    <source>
        <dbReference type="ARBA" id="ARBA00004173"/>
    </source>
</evidence>
<dbReference type="Pfam" id="PF21343">
    <property type="entry name" value="ACAD9-ACADV_C"/>
    <property type="match status" value="1"/>
</dbReference>
<protein>
    <recommendedName>
        <fullName evidence="15">Acyl-CoA dehydrogenase family member 9</fullName>
    </recommendedName>
</protein>
<accession>A0A0X3NMP7</accession>
<dbReference type="InterPro" id="IPR049448">
    <property type="entry name" value="ACAD9/ACADV-like_C"/>
</dbReference>
<dbReference type="AlphaFoldDB" id="A0A0X3NMP7"/>
<dbReference type="InterPro" id="IPR037069">
    <property type="entry name" value="AcylCoA_DH/ox_N_sf"/>
</dbReference>
<dbReference type="Pfam" id="PF02770">
    <property type="entry name" value="Acyl-CoA_dh_M"/>
    <property type="match status" value="1"/>
</dbReference>
<dbReference type="EMBL" id="GEEE01022290">
    <property type="protein sequence ID" value="JAP40935.1"/>
    <property type="molecule type" value="Transcribed_RNA"/>
</dbReference>
<dbReference type="InterPro" id="IPR013786">
    <property type="entry name" value="AcylCoA_DH/ox_N"/>
</dbReference>
<evidence type="ECO:0000259" key="12">
    <source>
        <dbReference type="Pfam" id="PF02771"/>
    </source>
</evidence>
<evidence type="ECO:0000256" key="6">
    <source>
        <dbReference type="ARBA" id="ARBA00022946"/>
    </source>
</evidence>
<dbReference type="SUPFAM" id="SSF47203">
    <property type="entry name" value="Acyl-CoA dehydrogenase C-terminal domain-like"/>
    <property type="match status" value="1"/>
</dbReference>
<feature type="domain" description="Acyl-CoA dehydrogenase/oxidase N-terminal" evidence="12">
    <location>
        <begin position="114"/>
        <end position="212"/>
    </location>
</feature>
<dbReference type="Pfam" id="PF02771">
    <property type="entry name" value="Acyl-CoA_dh_N"/>
    <property type="match status" value="1"/>
</dbReference>
<evidence type="ECO:0008006" key="15">
    <source>
        <dbReference type="Google" id="ProtNLM"/>
    </source>
</evidence>
<dbReference type="FunFam" id="2.40.110.10:FF:000006">
    <property type="entry name" value="very long-chain specific acyl-CoA dehydrogenase, mitochondrial"/>
    <property type="match status" value="1"/>
</dbReference>
<evidence type="ECO:0000256" key="9">
    <source>
        <dbReference type="RuleBase" id="RU362125"/>
    </source>
</evidence>
<dbReference type="GO" id="GO:0006631">
    <property type="term" value="P:fatty acid metabolic process"/>
    <property type="evidence" value="ECO:0007669"/>
    <property type="project" value="UniProtKB-ARBA"/>
</dbReference>
<dbReference type="GO" id="GO:0005739">
    <property type="term" value="C:mitochondrion"/>
    <property type="evidence" value="ECO:0007669"/>
    <property type="project" value="UniProtKB-SubCell"/>
</dbReference>
<dbReference type="InterPro" id="IPR009075">
    <property type="entry name" value="AcylCo_DH/oxidase_C"/>
</dbReference>
<keyword evidence="5 9" id="KW-0274">FAD</keyword>